<evidence type="ECO:0000313" key="1">
    <source>
        <dbReference type="EMBL" id="CAG8824249.1"/>
    </source>
</evidence>
<comment type="caution">
    <text evidence="1">The sequence shown here is derived from an EMBL/GenBank/DDBJ whole genome shotgun (WGS) entry which is preliminary data.</text>
</comment>
<feature type="non-terminal residue" evidence="1">
    <location>
        <position position="379"/>
    </location>
</feature>
<accession>A0ACA9S3W0</accession>
<dbReference type="EMBL" id="CAJVQC010088668">
    <property type="protein sequence ID" value="CAG8824249.1"/>
    <property type="molecule type" value="Genomic_DNA"/>
</dbReference>
<protein>
    <submittedName>
        <fullName evidence="1">3535_t:CDS:1</fullName>
    </submittedName>
</protein>
<name>A0ACA9S3W0_9GLOM</name>
<sequence length="379" mass="43941">EKDIRNYKTYDIPSTVDSRPDISQTKPSTRKISICLGIFSLLALLVLSFYNFGDYDDVTRIPKRYQLFRDNYDSFDYIIESSFFASKNNELTMIQDVKHADDVNSLTQNFNLNLNASSPNVTFSSMTYAIIKQIDRQLGKYQIQEFFYQNSVVYYDSPVTSGSYIKNTWPIIVEISFKASNKSLNPSAVEACNFRIVFVKKGFFNDFDGYIERRCSRAREYNFYLVSQVKGNTDSGLKFFQGENMFATVSNKSLNREMRNVVVEDGATFPSLIPALYAIYYDYLKMKRQARDITRIPNNYQLLRDKLNINNYEIQSTSIISPYNDINNTSSTIRAMIKAIKYPSGKYSVREFFYETSVENYPYTLITANSTIQDKWPAI</sequence>
<feature type="non-terminal residue" evidence="1">
    <location>
        <position position="1"/>
    </location>
</feature>
<dbReference type="Proteomes" id="UP000789920">
    <property type="component" value="Unassembled WGS sequence"/>
</dbReference>
<reference evidence="1" key="1">
    <citation type="submission" date="2021-06" db="EMBL/GenBank/DDBJ databases">
        <authorList>
            <person name="Kallberg Y."/>
            <person name="Tangrot J."/>
            <person name="Rosling A."/>
        </authorList>
    </citation>
    <scope>NUCLEOTIDE SEQUENCE</scope>
    <source>
        <strain evidence="1">MA461A</strain>
    </source>
</reference>
<organism evidence="1 2">
    <name type="scientific">Racocetra persica</name>
    <dbReference type="NCBI Taxonomy" id="160502"/>
    <lineage>
        <taxon>Eukaryota</taxon>
        <taxon>Fungi</taxon>
        <taxon>Fungi incertae sedis</taxon>
        <taxon>Mucoromycota</taxon>
        <taxon>Glomeromycotina</taxon>
        <taxon>Glomeromycetes</taxon>
        <taxon>Diversisporales</taxon>
        <taxon>Gigasporaceae</taxon>
        <taxon>Racocetra</taxon>
    </lineage>
</organism>
<proteinExistence type="predicted"/>
<gene>
    <name evidence="1" type="ORF">RPERSI_LOCUS26197</name>
</gene>
<evidence type="ECO:0000313" key="2">
    <source>
        <dbReference type="Proteomes" id="UP000789920"/>
    </source>
</evidence>
<keyword evidence="2" id="KW-1185">Reference proteome</keyword>